<keyword evidence="1" id="KW-0472">Membrane</keyword>
<evidence type="ECO:0000313" key="3">
    <source>
        <dbReference type="Proteomes" id="UP000176662"/>
    </source>
</evidence>
<dbReference type="Proteomes" id="UP000176662">
    <property type="component" value="Unassembled WGS sequence"/>
</dbReference>
<organism evidence="2 3">
    <name type="scientific">Candidatus Nealsonbacteria bacterium RBG_13_38_11</name>
    <dbReference type="NCBI Taxonomy" id="1801662"/>
    <lineage>
        <taxon>Bacteria</taxon>
        <taxon>Candidatus Nealsoniibacteriota</taxon>
    </lineage>
</organism>
<accession>A0A1G2DYL9</accession>
<reference evidence="2 3" key="1">
    <citation type="journal article" date="2016" name="Nat. Commun.">
        <title>Thousands of microbial genomes shed light on interconnected biogeochemical processes in an aquifer system.</title>
        <authorList>
            <person name="Anantharaman K."/>
            <person name="Brown C.T."/>
            <person name="Hug L.A."/>
            <person name="Sharon I."/>
            <person name="Castelle C.J."/>
            <person name="Probst A.J."/>
            <person name="Thomas B.C."/>
            <person name="Singh A."/>
            <person name="Wilkins M.J."/>
            <person name="Karaoz U."/>
            <person name="Brodie E.L."/>
            <person name="Williams K.H."/>
            <person name="Hubbard S.S."/>
            <person name="Banfield J.F."/>
        </authorList>
    </citation>
    <scope>NUCLEOTIDE SEQUENCE [LARGE SCALE GENOMIC DNA]</scope>
</reference>
<dbReference type="AlphaFoldDB" id="A0A1G2DYL9"/>
<keyword evidence="1" id="KW-1133">Transmembrane helix</keyword>
<gene>
    <name evidence="2" type="ORF">A2Z68_01805</name>
</gene>
<name>A0A1G2DYL9_9BACT</name>
<proteinExistence type="predicted"/>
<sequence length="131" mass="15380">MNDIVLVVFPGMIILIALTSDFFKFLKWRLRKRYEELAERATDDTRPYSFYTQTFRDSSVQAIIGMGISVLPFIFRDLDEAKGGVHWQMITVSQILYNNDLPPVEIPEEFRGDVPVMERIYVEYGRKHGWI</sequence>
<protein>
    <submittedName>
        <fullName evidence="2">Uncharacterized protein</fullName>
    </submittedName>
</protein>
<keyword evidence="1" id="KW-0812">Transmembrane</keyword>
<dbReference type="EMBL" id="MHLX01000027">
    <property type="protein sequence ID" value="OGZ18603.1"/>
    <property type="molecule type" value="Genomic_DNA"/>
</dbReference>
<feature type="transmembrane region" description="Helical" evidence="1">
    <location>
        <begin position="6"/>
        <end position="26"/>
    </location>
</feature>
<evidence type="ECO:0000313" key="2">
    <source>
        <dbReference type="EMBL" id="OGZ18603.1"/>
    </source>
</evidence>
<comment type="caution">
    <text evidence="2">The sequence shown here is derived from an EMBL/GenBank/DDBJ whole genome shotgun (WGS) entry which is preliminary data.</text>
</comment>
<evidence type="ECO:0000256" key="1">
    <source>
        <dbReference type="SAM" id="Phobius"/>
    </source>
</evidence>